<keyword evidence="8" id="KW-1133">Transmembrane helix</keyword>
<keyword evidence="13" id="KW-1185">Reference proteome</keyword>
<keyword evidence="5" id="KW-0732">Signal</keyword>
<keyword evidence="9" id="KW-0496">Mitochondrion</keyword>
<accession>A0A9Q1C2E8</accession>
<reference evidence="12" key="1">
    <citation type="submission" date="2021-10" db="EMBL/GenBank/DDBJ databases">
        <title>Tropical sea cucumber genome reveals ecological adaptation and Cuvierian tubules defense mechanism.</title>
        <authorList>
            <person name="Chen T."/>
        </authorList>
    </citation>
    <scope>NUCLEOTIDE SEQUENCE</scope>
    <source>
        <strain evidence="12">Nanhai2018</strain>
        <tissue evidence="12">Muscle</tissue>
    </source>
</reference>
<evidence type="ECO:0000256" key="5">
    <source>
        <dbReference type="ARBA" id="ARBA00022729"/>
    </source>
</evidence>
<protein>
    <submittedName>
        <fullName evidence="12">Protein CCSMST1</fullName>
    </submittedName>
</protein>
<comment type="subcellular location">
    <subcellularLocation>
        <location evidence="1">Mitochondrion inner membrane</location>
        <topology evidence="1">Single-pass membrane protein</topology>
    </subcellularLocation>
</comment>
<evidence type="ECO:0000256" key="6">
    <source>
        <dbReference type="ARBA" id="ARBA00022792"/>
    </source>
</evidence>
<evidence type="ECO:0000313" key="12">
    <source>
        <dbReference type="EMBL" id="KAJ8037132.1"/>
    </source>
</evidence>
<dbReference type="PRINTS" id="PR02042">
    <property type="entry name" value="CCSMST1"/>
</dbReference>
<dbReference type="AlphaFoldDB" id="A0A9Q1C2E8"/>
<dbReference type="InterPro" id="IPR029160">
    <property type="entry name" value="UQCC4"/>
</dbReference>
<dbReference type="Proteomes" id="UP001152320">
    <property type="component" value="Chromosome 8"/>
</dbReference>
<gene>
    <name evidence="12" type="ORF">HOLleu_17875</name>
</gene>
<dbReference type="OrthoDB" id="5783753at2759"/>
<dbReference type="PANTHER" id="PTHR35268:SF1">
    <property type="entry name" value="UBIQUINOL-CYTOCHROME-C REDUCTASE COMPLEX ASSEMBLY FACTOR 4"/>
    <property type="match status" value="1"/>
</dbReference>
<keyword evidence="7" id="KW-0249">Electron transport</keyword>
<evidence type="ECO:0000313" key="13">
    <source>
        <dbReference type="Proteomes" id="UP001152320"/>
    </source>
</evidence>
<keyword evidence="3" id="KW-0679">Respiratory chain</keyword>
<dbReference type="InterPro" id="IPR023248">
    <property type="entry name" value="UQCC4_vert"/>
</dbReference>
<evidence type="ECO:0000256" key="11">
    <source>
        <dbReference type="ARBA" id="ARBA00034713"/>
    </source>
</evidence>
<evidence type="ECO:0000256" key="4">
    <source>
        <dbReference type="ARBA" id="ARBA00022692"/>
    </source>
</evidence>
<evidence type="ECO:0000256" key="1">
    <source>
        <dbReference type="ARBA" id="ARBA00004434"/>
    </source>
</evidence>
<evidence type="ECO:0000256" key="7">
    <source>
        <dbReference type="ARBA" id="ARBA00022982"/>
    </source>
</evidence>
<evidence type="ECO:0000256" key="2">
    <source>
        <dbReference type="ARBA" id="ARBA00022448"/>
    </source>
</evidence>
<evidence type="ECO:0000256" key="3">
    <source>
        <dbReference type="ARBA" id="ARBA00022660"/>
    </source>
</evidence>
<dbReference type="Pfam" id="PF15013">
    <property type="entry name" value="CCSMST1"/>
    <property type="match status" value="1"/>
</dbReference>
<proteinExistence type="inferred from homology"/>
<keyword evidence="10" id="KW-0472">Membrane</keyword>
<dbReference type="GO" id="GO:0005743">
    <property type="term" value="C:mitochondrial inner membrane"/>
    <property type="evidence" value="ECO:0007669"/>
    <property type="project" value="UniProtKB-SubCell"/>
</dbReference>
<dbReference type="EMBL" id="JAIZAY010000008">
    <property type="protein sequence ID" value="KAJ8037132.1"/>
    <property type="molecule type" value="Genomic_DNA"/>
</dbReference>
<comment type="similarity">
    <text evidence="11">Belongs to the UQCC4 family.</text>
</comment>
<name>A0A9Q1C2E8_HOLLE</name>
<keyword evidence="2" id="KW-0813">Transport</keyword>
<comment type="caution">
    <text evidence="12">The sequence shown here is derived from an EMBL/GenBank/DDBJ whole genome shotgun (WGS) entry which is preliminary data.</text>
</comment>
<evidence type="ECO:0000256" key="10">
    <source>
        <dbReference type="ARBA" id="ARBA00023136"/>
    </source>
</evidence>
<organism evidence="12 13">
    <name type="scientific">Holothuria leucospilota</name>
    <name type="common">Black long sea cucumber</name>
    <name type="synonym">Mertensiothuria leucospilota</name>
    <dbReference type="NCBI Taxonomy" id="206669"/>
    <lineage>
        <taxon>Eukaryota</taxon>
        <taxon>Metazoa</taxon>
        <taxon>Echinodermata</taxon>
        <taxon>Eleutherozoa</taxon>
        <taxon>Echinozoa</taxon>
        <taxon>Holothuroidea</taxon>
        <taxon>Aspidochirotacea</taxon>
        <taxon>Aspidochirotida</taxon>
        <taxon>Holothuriidae</taxon>
        <taxon>Holothuria</taxon>
    </lineage>
</organism>
<dbReference type="PANTHER" id="PTHR35268">
    <property type="entry name" value="PROTEIN CCSMST1"/>
    <property type="match status" value="1"/>
</dbReference>
<keyword evidence="4" id="KW-0812">Transmembrane</keyword>
<keyword evidence="6" id="KW-0999">Mitochondrion inner membrane</keyword>
<evidence type="ECO:0000256" key="8">
    <source>
        <dbReference type="ARBA" id="ARBA00022989"/>
    </source>
</evidence>
<evidence type="ECO:0000256" key="9">
    <source>
        <dbReference type="ARBA" id="ARBA00023128"/>
    </source>
</evidence>
<sequence length="151" mass="17710">MKNFFSFRFYNTPCYFKTNTCNPAFVHQQFVLMNQKRYASTDKKPPDDEDDEPIKFSTSKAASWSVDESFGKRHQKPTRKVLPISLIAMAILAWAFFRSESEIDKQLEVGLRERLPQMFSEKQVEQFEPLPDWTKTLKEKGSIQNESETKV</sequence>